<evidence type="ECO:0000313" key="8">
    <source>
        <dbReference type="EMBL" id="SEW23257.1"/>
    </source>
</evidence>
<name>A0A1I0Q8X4_9BACT</name>
<dbReference type="InterPro" id="IPR004960">
    <property type="entry name" value="LipA_acyltrans"/>
</dbReference>
<comment type="subcellular location">
    <subcellularLocation>
        <location evidence="1">Cell inner membrane</location>
    </subcellularLocation>
</comment>
<dbReference type="Pfam" id="PF03279">
    <property type="entry name" value="Lip_A_acyltrans"/>
    <property type="match status" value="1"/>
</dbReference>
<gene>
    <name evidence="8" type="ORF">SAMN04487850_2247</name>
</gene>
<keyword evidence="4 8" id="KW-0808">Transferase</keyword>
<keyword evidence="3" id="KW-0997">Cell inner membrane</keyword>
<keyword evidence="2" id="KW-1003">Cell membrane</keyword>
<dbReference type="RefSeq" id="WP_091916728.1">
    <property type="nucleotide sequence ID" value="NZ_FOIQ01000006.1"/>
</dbReference>
<dbReference type="PANTHER" id="PTHR30606">
    <property type="entry name" value="LIPID A BIOSYNTHESIS LAUROYL ACYLTRANSFERASE"/>
    <property type="match status" value="1"/>
</dbReference>
<evidence type="ECO:0000256" key="2">
    <source>
        <dbReference type="ARBA" id="ARBA00022475"/>
    </source>
</evidence>
<dbReference type="GO" id="GO:0016746">
    <property type="term" value="F:acyltransferase activity"/>
    <property type="evidence" value="ECO:0007669"/>
    <property type="project" value="UniProtKB-KW"/>
</dbReference>
<dbReference type="AlphaFoldDB" id="A0A1I0Q8X4"/>
<evidence type="ECO:0000256" key="6">
    <source>
        <dbReference type="ARBA" id="ARBA00023315"/>
    </source>
</evidence>
<keyword evidence="5 7" id="KW-0472">Membrane</keyword>
<feature type="transmembrane region" description="Helical" evidence="7">
    <location>
        <begin position="7"/>
        <end position="25"/>
    </location>
</feature>
<dbReference type="CDD" id="cd07984">
    <property type="entry name" value="LPLAT_LABLAT-like"/>
    <property type="match status" value="1"/>
</dbReference>
<dbReference type="GO" id="GO:0005886">
    <property type="term" value="C:plasma membrane"/>
    <property type="evidence" value="ECO:0007669"/>
    <property type="project" value="UniProtKB-SubCell"/>
</dbReference>
<proteinExistence type="predicted"/>
<dbReference type="GO" id="GO:0009247">
    <property type="term" value="P:glycolipid biosynthetic process"/>
    <property type="evidence" value="ECO:0007669"/>
    <property type="project" value="UniProtKB-ARBA"/>
</dbReference>
<evidence type="ECO:0000256" key="3">
    <source>
        <dbReference type="ARBA" id="ARBA00022519"/>
    </source>
</evidence>
<keyword evidence="6" id="KW-0012">Acyltransferase</keyword>
<keyword evidence="9" id="KW-1185">Reference proteome</keyword>
<dbReference type="PANTHER" id="PTHR30606:SF10">
    <property type="entry name" value="PHOSPHATIDYLINOSITOL MANNOSIDE ACYLTRANSFERASE"/>
    <property type="match status" value="1"/>
</dbReference>
<dbReference type="EMBL" id="FOIQ01000006">
    <property type="protein sequence ID" value="SEW23257.1"/>
    <property type="molecule type" value="Genomic_DNA"/>
</dbReference>
<evidence type="ECO:0000256" key="4">
    <source>
        <dbReference type="ARBA" id="ARBA00022679"/>
    </source>
</evidence>
<evidence type="ECO:0000256" key="5">
    <source>
        <dbReference type="ARBA" id="ARBA00023136"/>
    </source>
</evidence>
<accession>A0A1I0Q8X4</accession>
<evidence type="ECO:0000256" key="7">
    <source>
        <dbReference type="SAM" id="Phobius"/>
    </source>
</evidence>
<evidence type="ECO:0000313" key="9">
    <source>
        <dbReference type="Proteomes" id="UP000199373"/>
    </source>
</evidence>
<sequence length="316" mass="38342">MKKIAYFLLYGFVYTLSLIPFRLLYGLSDCLYVLVYHIVKYRRKIVWKNLSSSFPEKSVTELRQIERKFYHWFCDYIFETFKLLTISDKKLLRHIEYRNVEEMERCFDKGQNCAAILGHYCNWEWLSAIGLAFKRHPEAVMGLIYHPLYNDAFDQLFIDIRKAHGGECIPKKNILRQLATCKRENRNYLFGYISDQAPRWHNIHLWLPFLNHDTPVFTGGERIMRKMDDAVFYAEMERPRRGQYVCTFKQISQHAFQEPDNEITSRFFQMLEKTIRRDPSYYLWTHNRWKRTHEEFDRQYIMVNGKAIPREEFKES</sequence>
<organism evidence="8 9">
    <name type="scientific">Prevotella aff. ruminicola Tc2-24</name>
    <dbReference type="NCBI Taxonomy" id="81582"/>
    <lineage>
        <taxon>Bacteria</taxon>
        <taxon>Pseudomonadati</taxon>
        <taxon>Bacteroidota</taxon>
        <taxon>Bacteroidia</taxon>
        <taxon>Bacteroidales</taxon>
        <taxon>Prevotellaceae</taxon>
        <taxon>Prevotella</taxon>
    </lineage>
</organism>
<dbReference type="Proteomes" id="UP000199373">
    <property type="component" value="Unassembled WGS sequence"/>
</dbReference>
<keyword evidence="7" id="KW-0812">Transmembrane</keyword>
<keyword evidence="7" id="KW-1133">Transmembrane helix</keyword>
<protein>
    <submittedName>
        <fullName evidence="8">KDO2-lipid IV(A) lauroyltransferase</fullName>
    </submittedName>
</protein>
<reference evidence="8 9" key="1">
    <citation type="submission" date="2016-10" db="EMBL/GenBank/DDBJ databases">
        <authorList>
            <person name="de Groot N.N."/>
        </authorList>
    </citation>
    <scope>NUCLEOTIDE SEQUENCE [LARGE SCALE GENOMIC DNA]</scope>
    <source>
        <strain evidence="8 9">TC2-24</strain>
    </source>
</reference>
<evidence type="ECO:0000256" key="1">
    <source>
        <dbReference type="ARBA" id="ARBA00004533"/>
    </source>
</evidence>